<sequence length="182" mass="18936">MVERAVRVLPADQRERYAEEWRHDVGAAPDPVAARLVARAARAMARRLRRRRLSLILLGQRGFAAFLVSWLAVLGLLAVSSLVGALGLVVAGVLLVVVVRGLLDAGAGGRTVKGWAVGSLVVGVGAFGYLVWAWSVGFDAVDAGRSTPAAAEHGTLAGVVLLLSIPCFIAAVVASLRAAPRG</sequence>
<evidence type="ECO:0000313" key="2">
    <source>
        <dbReference type="EMBL" id="GEP70824.1"/>
    </source>
</evidence>
<dbReference type="Proteomes" id="UP000321798">
    <property type="component" value="Unassembled WGS sequence"/>
</dbReference>
<feature type="transmembrane region" description="Helical" evidence="1">
    <location>
        <begin position="53"/>
        <end position="76"/>
    </location>
</feature>
<comment type="caution">
    <text evidence="2">The sequence shown here is derived from an EMBL/GenBank/DDBJ whole genome shotgun (WGS) entry which is preliminary data.</text>
</comment>
<gene>
    <name evidence="2" type="ORF">CSO01_35390</name>
</gene>
<feature type="transmembrane region" description="Helical" evidence="1">
    <location>
        <begin position="82"/>
        <end position="103"/>
    </location>
</feature>
<dbReference type="AlphaFoldDB" id="A0A512PHZ5"/>
<accession>A0A512PHZ5</accession>
<protein>
    <submittedName>
        <fullName evidence="2">Uncharacterized protein</fullName>
    </submittedName>
</protein>
<keyword evidence="1" id="KW-0812">Transmembrane</keyword>
<keyword evidence="3" id="KW-1185">Reference proteome</keyword>
<proteinExistence type="predicted"/>
<keyword evidence="1" id="KW-0472">Membrane</keyword>
<name>A0A512PHZ5_9CELL</name>
<keyword evidence="1" id="KW-1133">Transmembrane helix</keyword>
<evidence type="ECO:0000256" key="1">
    <source>
        <dbReference type="SAM" id="Phobius"/>
    </source>
</evidence>
<feature type="transmembrane region" description="Helical" evidence="1">
    <location>
        <begin position="155"/>
        <end position="176"/>
    </location>
</feature>
<evidence type="ECO:0000313" key="3">
    <source>
        <dbReference type="Proteomes" id="UP000321798"/>
    </source>
</evidence>
<feature type="transmembrane region" description="Helical" evidence="1">
    <location>
        <begin position="115"/>
        <end position="135"/>
    </location>
</feature>
<dbReference type="EMBL" id="BKAL01000016">
    <property type="protein sequence ID" value="GEP70824.1"/>
    <property type="molecule type" value="Genomic_DNA"/>
</dbReference>
<organism evidence="2 3">
    <name type="scientific">Cellulomonas soli</name>
    <dbReference type="NCBI Taxonomy" id="931535"/>
    <lineage>
        <taxon>Bacteria</taxon>
        <taxon>Bacillati</taxon>
        <taxon>Actinomycetota</taxon>
        <taxon>Actinomycetes</taxon>
        <taxon>Micrococcales</taxon>
        <taxon>Cellulomonadaceae</taxon>
        <taxon>Cellulomonas</taxon>
    </lineage>
</organism>
<reference evidence="2 3" key="1">
    <citation type="submission" date="2019-07" db="EMBL/GenBank/DDBJ databases">
        <title>Whole genome shotgun sequence of Cellulomonas soli NBRC 109434.</title>
        <authorList>
            <person name="Hosoyama A."/>
            <person name="Uohara A."/>
            <person name="Ohji S."/>
            <person name="Ichikawa N."/>
        </authorList>
    </citation>
    <scope>NUCLEOTIDE SEQUENCE [LARGE SCALE GENOMIC DNA]</scope>
    <source>
        <strain evidence="2 3">NBRC 109434</strain>
    </source>
</reference>